<evidence type="ECO:0000313" key="2">
    <source>
        <dbReference type="Proteomes" id="UP001277561"/>
    </source>
</evidence>
<comment type="caution">
    <text evidence="1">The sequence shown here is derived from an EMBL/GenBank/DDBJ whole genome shotgun (WGS) entry which is preliminary data.</text>
</comment>
<name>A0ABU4W310_9HYPH</name>
<dbReference type="Proteomes" id="UP001277561">
    <property type="component" value="Unassembled WGS sequence"/>
</dbReference>
<keyword evidence="2" id="KW-1185">Reference proteome</keyword>
<dbReference type="RefSeq" id="WP_320188561.1">
    <property type="nucleotide sequence ID" value="NZ_CP192769.1"/>
</dbReference>
<protein>
    <submittedName>
        <fullName evidence="1">Uncharacterized protein</fullName>
    </submittedName>
</protein>
<accession>A0ABU4W310</accession>
<proteinExistence type="predicted"/>
<dbReference type="EMBL" id="JAVRAD010000014">
    <property type="protein sequence ID" value="MDX8332169.1"/>
    <property type="molecule type" value="Genomic_DNA"/>
</dbReference>
<sequence>MERKIREILFGNRSSRAGSLPLVHTAPAYFIQKILQSKEIKPRACDVFLGEQLAYFFVGRPAYKSVGHDIAHWEMPSCVIADFQTVVPKRIYPFDSGAFERGLVPGYATMIDREDYALEPKPDVVERYIGTFFGSTRSYYMGEAVDKKSFLQHHGILPTEASLHALISLLNGERIGKELDERRSSIEIQVDHAIQLESGAIKAVILPEIYLKDKKFIREIQALGAQVITYPMFPLNIDHYYFGMYERCAAFYENNGYFDV</sequence>
<gene>
    <name evidence="1" type="ORF">RMS29_23430</name>
</gene>
<evidence type="ECO:0000313" key="1">
    <source>
        <dbReference type="EMBL" id="MDX8332169.1"/>
    </source>
</evidence>
<reference evidence="1" key="1">
    <citation type="journal article" date="2023" name="Phytobiomes J">
        <title>Deciphering the key players within the bacterial microbiota associated with aerial crown gall tumors on rhododendron: Insights into the gallobiome.</title>
        <authorList>
            <person name="Kuzmanovic N."/>
            <person name="Nesme J."/>
            <person name="Wolf J."/>
            <person name="Neumann-Schaal M."/>
            <person name="Petersen J."/>
            <person name="Fernandez-Gnecco G."/>
            <person name="Sproeer C."/>
            <person name="Bunk B."/>
            <person name="Overmann J."/>
            <person name="Sorensen S.J."/>
            <person name="Idczak E."/>
            <person name="Smalla K."/>
        </authorList>
    </citation>
    <scope>NUCLEOTIDE SEQUENCE [LARGE SCALE GENOMIC DNA]</scope>
    <source>
        <strain evidence="1">Rho-14.1</strain>
    </source>
</reference>
<organism evidence="1 2">
    <name type="scientific">Agrobacterium rosae</name>
    <dbReference type="NCBI Taxonomy" id="1972867"/>
    <lineage>
        <taxon>Bacteria</taxon>
        <taxon>Pseudomonadati</taxon>
        <taxon>Pseudomonadota</taxon>
        <taxon>Alphaproteobacteria</taxon>
        <taxon>Hyphomicrobiales</taxon>
        <taxon>Rhizobiaceae</taxon>
        <taxon>Rhizobium/Agrobacterium group</taxon>
        <taxon>Agrobacterium</taxon>
    </lineage>
</organism>